<evidence type="ECO:0000313" key="4">
    <source>
        <dbReference type="Proteomes" id="UP000255541"/>
    </source>
</evidence>
<dbReference type="EMBL" id="QRBA01000004">
    <property type="protein sequence ID" value="RDS91390.1"/>
    <property type="molecule type" value="Genomic_DNA"/>
</dbReference>
<evidence type="ECO:0000256" key="1">
    <source>
        <dbReference type="SAM" id="Phobius"/>
    </source>
</evidence>
<feature type="domain" description="TadE-like" evidence="2">
    <location>
        <begin position="11"/>
        <end position="53"/>
    </location>
</feature>
<comment type="caution">
    <text evidence="3">The sequence shown here is derived from an EMBL/GenBank/DDBJ whole genome shotgun (WGS) entry which is preliminary data.</text>
</comment>
<keyword evidence="1" id="KW-1133">Transmembrane helix</keyword>
<keyword evidence="1" id="KW-0812">Transmembrane</keyword>
<reference evidence="3 4" key="1">
    <citation type="submission" date="2018-07" db="EMBL/GenBank/DDBJ databases">
        <title>Draft Genome Sequence of Pseudomonas fluorescens AHK-1 associated with canker disease of kiwifruit.</title>
        <authorList>
            <person name="Wu Z."/>
        </authorList>
    </citation>
    <scope>NUCLEOTIDE SEQUENCE [LARGE SCALE GENOMIC DNA]</scope>
    <source>
        <strain evidence="3 4">AHK-1</strain>
    </source>
</reference>
<name>A0A7Z6MYM9_PSEFL</name>
<dbReference type="InterPro" id="IPR012495">
    <property type="entry name" value="TadE-like_dom"/>
</dbReference>
<sequence>MKKGLPRKQKGAAALEFAMVFMIFFAVFYGLLSYSLPLLLLQSFNQATAEGVRRGVALDPTTPGYADALKNRAIAAAQAQLQWLPPAFKFVPAYVTATYSGTGMLTVQINYPSDNLKSVLPFLVLPGLGTVPNLPATLSAQASLQF</sequence>
<dbReference type="RefSeq" id="WP_065940950.1">
    <property type="nucleotide sequence ID" value="NZ_QRBA01000004.1"/>
</dbReference>
<proteinExistence type="predicted"/>
<organism evidence="3 4">
    <name type="scientific">Pseudomonas fluorescens</name>
    <dbReference type="NCBI Taxonomy" id="294"/>
    <lineage>
        <taxon>Bacteria</taxon>
        <taxon>Pseudomonadati</taxon>
        <taxon>Pseudomonadota</taxon>
        <taxon>Gammaproteobacteria</taxon>
        <taxon>Pseudomonadales</taxon>
        <taxon>Pseudomonadaceae</taxon>
        <taxon>Pseudomonas</taxon>
    </lineage>
</organism>
<evidence type="ECO:0000259" key="2">
    <source>
        <dbReference type="Pfam" id="PF07811"/>
    </source>
</evidence>
<accession>A0A7Z6MYM9</accession>
<dbReference type="AlphaFoldDB" id="A0A7Z6MYM9"/>
<protein>
    <submittedName>
        <fullName evidence="3">Pilus assembly protein</fullName>
    </submittedName>
</protein>
<dbReference type="Proteomes" id="UP000255541">
    <property type="component" value="Unassembled WGS sequence"/>
</dbReference>
<dbReference type="Pfam" id="PF07811">
    <property type="entry name" value="TadE"/>
    <property type="match status" value="1"/>
</dbReference>
<gene>
    <name evidence="3" type="ORF">DL347_07975</name>
</gene>
<evidence type="ECO:0000313" key="3">
    <source>
        <dbReference type="EMBL" id="RDS91390.1"/>
    </source>
</evidence>
<feature type="transmembrane region" description="Helical" evidence="1">
    <location>
        <begin position="12"/>
        <end position="32"/>
    </location>
</feature>
<keyword evidence="1" id="KW-0472">Membrane</keyword>